<dbReference type="CDD" id="cd10911">
    <property type="entry name" value="PIN_LabA"/>
    <property type="match status" value="1"/>
</dbReference>
<dbReference type="AlphaFoldDB" id="A0A1P8F952"/>
<evidence type="ECO:0000313" key="3">
    <source>
        <dbReference type="EMBL" id="APV44994.1"/>
    </source>
</evidence>
<keyword evidence="4" id="KW-1185">Reference proteome</keyword>
<evidence type="ECO:0000259" key="2">
    <source>
        <dbReference type="Pfam" id="PF01936"/>
    </source>
</evidence>
<feature type="region of interest" description="Disordered" evidence="1">
    <location>
        <begin position="175"/>
        <end position="263"/>
    </location>
</feature>
<dbReference type="Proteomes" id="UP000185934">
    <property type="component" value="Chromosome"/>
</dbReference>
<sequence>MADKEERVMIFVDGSNMYHSLKAYFHRTDIDLGKFCEKLVNKRKLVRIYYYNAEVGQTQEPERYKDQRAFFDSVEAIPYTELRLGRLVYTNAWPNTPPYEKGVDVMLATDMLTHCFKNNYDTAILVAGDADFVGALQAVKDNGKHCEAALFGEERTSVPLRKVADVVHIIDGNLMRGCWKTPPPPPRPQRQFQHRHIRPPQGQQLPQPGQIPQQPPATAPSQPTPQAPQARPETSEGQLQSRQLPPSPPVQYVPKPFNPNGLE</sequence>
<dbReference type="Gene3D" id="3.40.50.1010">
    <property type="entry name" value="5'-nuclease"/>
    <property type="match status" value="1"/>
</dbReference>
<proteinExistence type="predicted"/>
<dbReference type="InterPro" id="IPR047140">
    <property type="entry name" value="LabA"/>
</dbReference>
<dbReference type="Pfam" id="PF01936">
    <property type="entry name" value="NYN"/>
    <property type="match status" value="1"/>
</dbReference>
<evidence type="ECO:0000313" key="4">
    <source>
        <dbReference type="Proteomes" id="UP000185934"/>
    </source>
</evidence>
<feature type="compositionally biased region" description="Low complexity" evidence="1">
    <location>
        <begin position="227"/>
        <end position="244"/>
    </location>
</feature>
<reference evidence="4" key="1">
    <citation type="submission" date="2016-11" db="EMBL/GenBank/DDBJ databases">
        <title>Dehalogenimonas formicexedens sp. nov., a chlorinated alkane respiring bacterium isolated from contaminated groundwater.</title>
        <authorList>
            <person name="Key T.A."/>
            <person name="Bowman K.S."/>
            <person name="Lee I."/>
            <person name="Chun J."/>
            <person name="Albuquerque L."/>
            <person name="da Costa M.S."/>
            <person name="Rainey F.A."/>
            <person name="Moe W.M."/>
        </authorList>
    </citation>
    <scope>NUCLEOTIDE SEQUENCE [LARGE SCALE GENOMIC DNA]</scope>
    <source>
        <strain evidence="4">NSZ-14</strain>
    </source>
</reference>
<feature type="compositionally biased region" description="Pro residues" evidence="1">
    <location>
        <begin position="213"/>
        <end position="226"/>
    </location>
</feature>
<evidence type="ECO:0000256" key="1">
    <source>
        <dbReference type="SAM" id="MobiDB-lite"/>
    </source>
</evidence>
<protein>
    <recommendedName>
        <fullName evidence="2">NYN domain-containing protein</fullName>
    </recommendedName>
</protein>
<accession>A0A1P8F952</accession>
<dbReference type="KEGG" id="dfo:Dform_01673"/>
<gene>
    <name evidence="3" type="ORF">Dform_01673</name>
</gene>
<feature type="compositionally biased region" description="Low complexity" evidence="1">
    <location>
        <begin position="199"/>
        <end position="212"/>
    </location>
</feature>
<name>A0A1P8F952_9CHLR</name>
<dbReference type="PANTHER" id="PTHR35458:SF8">
    <property type="entry name" value="SLR0650 PROTEIN"/>
    <property type="match status" value="1"/>
</dbReference>
<dbReference type="STRING" id="1839801.Dform_01673"/>
<organism evidence="3 4">
    <name type="scientific">Dehalogenimonas formicexedens</name>
    <dbReference type="NCBI Taxonomy" id="1839801"/>
    <lineage>
        <taxon>Bacteria</taxon>
        <taxon>Bacillati</taxon>
        <taxon>Chloroflexota</taxon>
        <taxon>Dehalococcoidia</taxon>
        <taxon>Dehalococcoidales</taxon>
        <taxon>Dehalococcoidaceae</taxon>
        <taxon>Dehalogenimonas</taxon>
    </lineage>
</organism>
<dbReference type="GO" id="GO:0004540">
    <property type="term" value="F:RNA nuclease activity"/>
    <property type="evidence" value="ECO:0007669"/>
    <property type="project" value="InterPro"/>
</dbReference>
<dbReference type="RefSeq" id="WP_225973670.1">
    <property type="nucleotide sequence ID" value="NZ_CP018258.1"/>
</dbReference>
<dbReference type="InterPro" id="IPR021139">
    <property type="entry name" value="NYN"/>
</dbReference>
<dbReference type="EMBL" id="CP018258">
    <property type="protein sequence ID" value="APV44994.1"/>
    <property type="molecule type" value="Genomic_DNA"/>
</dbReference>
<dbReference type="PANTHER" id="PTHR35458">
    <property type="entry name" value="SLR0755 PROTEIN"/>
    <property type="match status" value="1"/>
</dbReference>
<feature type="domain" description="NYN" evidence="2">
    <location>
        <begin position="7"/>
        <end position="170"/>
    </location>
</feature>